<evidence type="ECO:0000256" key="4">
    <source>
        <dbReference type="ARBA" id="ARBA00023136"/>
    </source>
</evidence>
<keyword evidence="2 5" id="KW-0812">Transmembrane</keyword>
<feature type="transmembrane region" description="Helical" evidence="5">
    <location>
        <begin position="227"/>
        <end position="246"/>
    </location>
</feature>
<feature type="transmembrane region" description="Helical" evidence="5">
    <location>
        <begin position="159"/>
        <end position="178"/>
    </location>
</feature>
<proteinExistence type="predicted"/>
<dbReference type="AlphaFoldDB" id="A0A2N5DYP7"/>
<feature type="transmembrane region" description="Helical" evidence="5">
    <location>
        <begin position="34"/>
        <end position="50"/>
    </location>
</feature>
<evidence type="ECO:0000256" key="1">
    <source>
        <dbReference type="ARBA" id="ARBA00004141"/>
    </source>
</evidence>
<dbReference type="EMBL" id="PJZH01000017">
    <property type="protein sequence ID" value="PLR32697.1"/>
    <property type="molecule type" value="Genomic_DNA"/>
</dbReference>
<dbReference type="InterPro" id="IPR051533">
    <property type="entry name" value="WaaL-like"/>
</dbReference>
<comment type="caution">
    <text evidence="7">The sequence shown here is derived from an EMBL/GenBank/DDBJ whole genome shotgun (WGS) entry which is preliminary data.</text>
</comment>
<dbReference type="Pfam" id="PF04932">
    <property type="entry name" value="Wzy_C"/>
    <property type="match status" value="1"/>
</dbReference>
<evidence type="ECO:0000256" key="2">
    <source>
        <dbReference type="ARBA" id="ARBA00022692"/>
    </source>
</evidence>
<feature type="transmembrane region" description="Helical" evidence="5">
    <location>
        <begin position="12"/>
        <end position="28"/>
    </location>
</feature>
<evidence type="ECO:0000259" key="6">
    <source>
        <dbReference type="Pfam" id="PF04932"/>
    </source>
</evidence>
<dbReference type="PANTHER" id="PTHR37422">
    <property type="entry name" value="TEICHURONIC ACID BIOSYNTHESIS PROTEIN TUAE"/>
    <property type="match status" value="1"/>
</dbReference>
<accession>A0A2N5DYP7</accession>
<dbReference type="RefSeq" id="WP_101825853.1">
    <property type="nucleotide sequence ID" value="NZ_PJZH01000017.1"/>
</dbReference>
<feature type="transmembrane region" description="Helical" evidence="5">
    <location>
        <begin position="305"/>
        <end position="330"/>
    </location>
</feature>
<evidence type="ECO:0000313" key="7">
    <source>
        <dbReference type="EMBL" id="PLR32697.1"/>
    </source>
</evidence>
<feature type="domain" description="O-antigen ligase-related" evidence="6">
    <location>
        <begin position="191"/>
        <end position="321"/>
    </location>
</feature>
<keyword evidence="8" id="KW-1185">Reference proteome</keyword>
<protein>
    <submittedName>
        <fullName evidence="7">Polymerase</fullName>
    </submittedName>
</protein>
<feature type="transmembrane region" description="Helical" evidence="5">
    <location>
        <begin position="342"/>
        <end position="363"/>
    </location>
</feature>
<dbReference type="Proteomes" id="UP000234503">
    <property type="component" value="Unassembled WGS sequence"/>
</dbReference>
<organism evidence="7 8">
    <name type="scientific">Chimaeribacter coloradensis</name>
    <dbReference type="NCBI Taxonomy" id="2060068"/>
    <lineage>
        <taxon>Bacteria</taxon>
        <taxon>Pseudomonadati</taxon>
        <taxon>Pseudomonadota</taxon>
        <taxon>Gammaproteobacteria</taxon>
        <taxon>Enterobacterales</taxon>
        <taxon>Yersiniaceae</taxon>
        <taxon>Chimaeribacter</taxon>
    </lineage>
</organism>
<feature type="transmembrane region" description="Helical" evidence="5">
    <location>
        <begin position="185"/>
        <end position="215"/>
    </location>
</feature>
<sequence>MPFLTERLSLERLWFAFFSLFLFFSAIFCGYTRVTNLFHLAAFSFLLLLWRRPPFRQRLTANKTLMTGLSLAALYLVYYAASNLWTTHPLNMESTLTHGVYLLFFLAMLVTLLNGRYRPAIYLAICCGFTVLALFLMGVDHQNILTNRLMTLQSPGPDNVIDVGGYFAIGIILSLMVFRDTQRRIVLLLPLVLLLALLLTQSRGPAIGLVLALVMTSHLGLFTRRNLLWFGAVVLVLGAFFAYSGLGEVMIARFEALAVQVYLRLSIWHHSLQLISDAPFFGYGFDRQLSFTNYSGEFITTTHSLYLGALLKGGLVGFATMLLLIGYGALRALRCLREERRLEAALFVFMLIFYVSQGMFNIGNPAEFWYLFWFPFAVVMTEKRPAATLTPVA</sequence>
<comment type="subcellular location">
    <subcellularLocation>
        <location evidence="1">Membrane</location>
        <topology evidence="1">Multi-pass membrane protein</topology>
    </subcellularLocation>
</comment>
<dbReference type="OrthoDB" id="8534453at2"/>
<evidence type="ECO:0000256" key="5">
    <source>
        <dbReference type="SAM" id="Phobius"/>
    </source>
</evidence>
<dbReference type="InterPro" id="IPR007016">
    <property type="entry name" value="O-antigen_ligase-rel_domated"/>
</dbReference>
<gene>
    <name evidence="7" type="ORF">CYR32_15105</name>
</gene>
<dbReference type="GO" id="GO:0016020">
    <property type="term" value="C:membrane"/>
    <property type="evidence" value="ECO:0007669"/>
    <property type="project" value="UniProtKB-SubCell"/>
</dbReference>
<evidence type="ECO:0000256" key="3">
    <source>
        <dbReference type="ARBA" id="ARBA00022989"/>
    </source>
</evidence>
<dbReference type="PANTHER" id="PTHR37422:SF13">
    <property type="entry name" value="LIPOPOLYSACCHARIDE BIOSYNTHESIS PROTEIN PA4999-RELATED"/>
    <property type="match status" value="1"/>
</dbReference>
<feature type="transmembrane region" description="Helical" evidence="5">
    <location>
        <begin position="120"/>
        <end position="139"/>
    </location>
</feature>
<feature type="transmembrane region" description="Helical" evidence="5">
    <location>
        <begin position="62"/>
        <end position="81"/>
    </location>
</feature>
<evidence type="ECO:0000313" key="8">
    <source>
        <dbReference type="Proteomes" id="UP000234503"/>
    </source>
</evidence>
<keyword evidence="4 5" id="KW-0472">Membrane</keyword>
<name>A0A2N5DYP7_9GAMM</name>
<keyword evidence="3 5" id="KW-1133">Transmembrane helix</keyword>
<reference evidence="7 8" key="1">
    <citation type="submission" date="2017-12" db="EMBL/GenBank/DDBJ databases">
        <title>Characterization of six clinical isolates of Enterochimera gen. nov., a novel genus of the Yersiniaciae family and the three species Enterochimera arupensis sp. nov., Enterochimera coloradensis sp. nov, and Enterochimera californica sp. nov.</title>
        <authorList>
            <person name="Rossi A."/>
            <person name="Fisher M."/>
        </authorList>
    </citation>
    <scope>NUCLEOTIDE SEQUENCE [LARGE SCALE GENOMIC DNA]</scope>
    <source>
        <strain evidence="8">2016-Iso4</strain>
    </source>
</reference>
<feature type="transmembrane region" description="Helical" evidence="5">
    <location>
        <begin position="96"/>
        <end position="113"/>
    </location>
</feature>